<dbReference type="PROSITE" id="PS50158">
    <property type="entry name" value="ZF_CCHC"/>
    <property type="match status" value="1"/>
</dbReference>
<protein>
    <recommendedName>
        <fullName evidence="3">CCHC-type domain-containing protein</fullName>
    </recommendedName>
</protein>
<evidence type="ECO:0000259" key="3">
    <source>
        <dbReference type="PROSITE" id="PS50158"/>
    </source>
</evidence>
<reference evidence="4 5" key="1">
    <citation type="submission" date="2023-02" db="EMBL/GenBank/DDBJ databases">
        <title>LHISI_Scaffold_Assembly.</title>
        <authorList>
            <person name="Stuart O.P."/>
            <person name="Cleave R."/>
            <person name="Magrath M.J.L."/>
            <person name="Mikheyev A.S."/>
        </authorList>
    </citation>
    <scope>NUCLEOTIDE SEQUENCE [LARGE SCALE GENOMIC DNA]</scope>
    <source>
        <strain evidence="4">Daus_M_001</strain>
        <tissue evidence="4">Leg muscle</tissue>
    </source>
</reference>
<keyword evidence="1" id="KW-0863">Zinc-finger</keyword>
<keyword evidence="1" id="KW-0862">Zinc</keyword>
<keyword evidence="1" id="KW-0479">Metal-binding</keyword>
<dbReference type="InterPro" id="IPR036875">
    <property type="entry name" value="Znf_CCHC_sf"/>
</dbReference>
<keyword evidence="5" id="KW-1185">Reference proteome</keyword>
<organism evidence="4 5">
    <name type="scientific">Dryococelus australis</name>
    <dbReference type="NCBI Taxonomy" id="614101"/>
    <lineage>
        <taxon>Eukaryota</taxon>
        <taxon>Metazoa</taxon>
        <taxon>Ecdysozoa</taxon>
        <taxon>Arthropoda</taxon>
        <taxon>Hexapoda</taxon>
        <taxon>Insecta</taxon>
        <taxon>Pterygota</taxon>
        <taxon>Neoptera</taxon>
        <taxon>Polyneoptera</taxon>
        <taxon>Phasmatodea</taxon>
        <taxon>Verophasmatodea</taxon>
        <taxon>Anareolatae</taxon>
        <taxon>Phasmatidae</taxon>
        <taxon>Eurycanthinae</taxon>
        <taxon>Dryococelus</taxon>
    </lineage>
</organism>
<dbReference type="Gene3D" id="4.10.60.10">
    <property type="entry name" value="Zinc finger, CCHC-type"/>
    <property type="match status" value="1"/>
</dbReference>
<evidence type="ECO:0000313" key="5">
    <source>
        <dbReference type="Proteomes" id="UP001159363"/>
    </source>
</evidence>
<dbReference type="EMBL" id="JARBHB010000007">
    <property type="protein sequence ID" value="KAJ8879730.1"/>
    <property type="molecule type" value="Genomic_DNA"/>
</dbReference>
<name>A0ABQ9H656_9NEOP</name>
<evidence type="ECO:0000313" key="4">
    <source>
        <dbReference type="EMBL" id="KAJ8879730.1"/>
    </source>
</evidence>
<sequence>METVEGKIIPLTEESDKSSAQATKKHEEKMLLEKTEFIAQHISVCSLSTQVCQLVNMCTSTKEMWDKLHSVYKQRTEQRQDLLFNEFFNIREKDLRESVAKHIAKLEKLWVELQDETWNEDKAKLPDSLFLNRVLNTMPLEYFEFMNTWESVPKEQRNLIPLRERLCVVEMRLQERINNEVSALTAKMNQKLYASKKTVNTKGPKCFNCGKVGHIKKYCPEDSSRDKTKAFSSGAGNRNHRSKNKDAKYIQ</sequence>
<accession>A0ABQ9H656</accession>
<feature type="region of interest" description="Disordered" evidence="2">
    <location>
        <begin position="221"/>
        <end position="251"/>
    </location>
</feature>
<dbReference type="SMART" id="SM00343">
    <property type="entry name" value="ZnF_C2HC"/>
    <property type="match status" value="1"/>
</dbReference>
<comment type="caution">
    <text evidence="4">The sequence shown here is derived from an EMBL/GenBank/DDBJ whole genome shotgun (WGS) entry which is preliminary data.</text>
</comment>
<dbReference type="Proteomes" id="UP001159363">
    <property type="component" value="Chromosome 6"/>
</dbReference>
<dbReference type="Pfam" id="PF00098">
    <property type="entry name" value="zf-CCHC"/>
    <property type="match status" value="1"/>
</dbReference>
<gene>
    <name evidence="4" type="ORF">PR048_020338</name>
</gene>
<dbReference type="SUPFAM" id="SSF57756">
    <property type="entry name" value="Retrovirus zinc finger-like domains"/>
    <property type="match status" value="1"/>
</dbReference>
<evidence type="ECO:0000256" key="1">
    <source>
        <dbReference type="PROSITE-ProRule" id="PRU00047"/>
    </source>
</evidence>
<feature type="domain" description="CCHC-type" evidence="3">
    <location>
        <begin position="205"/>
        <end position="221"/>
    </location>
</feature>
<proteinExistence type="predicted"/>
<dbReference type="InterPro" id="IPR001878">
    <property type="entry name" value="Znf_CCHC"/>
</dbReference>
<evidence type="ECO:0000256" key="2">
    <source>
        <dbReference type="SAM" id="MobiDB-lite"/>
    </source>
</evidence>
<dbReference type="Pfam" id="PF14223">
    <property type="entry name" value="Retrotran_gag_2"/>
    <property type="match status" value="1"/>
</dbReference>
<feature type="region of interest" description="Disordered" evidence="2">
    <location>
        <begin position="1"/>
        <end position="24"/>
    </location>
</feature>